<keyword evidence="1" id="KW-0812">Transmembrane</keyword>
<dbReference type="InterPro" id="IPR012507">
    <property type="entry name" value="YibE_F"/>
</dbReference>
<dbReference type="Pfam" id="PF07907">
    <property type="entry name" value="YibE_F"/>
    <property type="match status" value="1"/>
</dbReference>
<keyword evidence="3" id="KW-1185">Reference proteome</keyword>
<feature type="transmembrane region" description="Helical" evidence="1">
    <location>
        <begin position="345"/>
        <end position="368"/>
    </location>
</feature>
<proteinExistence type="predicted"/>
<name>A0A378THW3_9MYCO</name>
<keyword evidence="1" id="KW-1133">Transmembrane helix</keyword>
<protein>
    <submittedName>
        <fullName evidence="2">YibE/F family protein</fullName>
    </submittedName>
</protein>
<feature type="transmembrane region" description="Helical" evidence="1">
    <location>
        <begin position="388"/>
        <end position="409"/>
    </location>
</feature>
<dbReference type="AlphaFoldDB" id="A0A378THW3"/>
<sequence length="425" mass="43131">MNPLRQTADGTQPFALPQRPRPLGPLAARVVVGLLIAIGVAVLAGAVVLWPSQQKADIPLPFQDATGGAVTTEGGHVVSTALGTCGSPSAGQVLTSAPAPGLPGAGDCVQSVVSIDSGPNAGATTLLEFTQTPGQPNLVAGEDIRIIRAVDAQGATTYAFFDYERTWPLIGLALAFAVIVVAVARWRGLRAMVGIVVAFAVLVIFLLPALRDGAPAVPVSLVASAAILYAVIYLAHGVSLRTSAALLGTLTSLLLAAVLSWAAIEVAQLTGLSEDQNNEVAAYLGNVSITGLLLAGFIIGSLGVLNDVTVTQASTAFELAAIENTSRRAVFTGAMRVGRDHIASTVYTLVLAYAGSSLPLLLLFSVAGRSLSDVLTSESVAIEIARSAVGGIALALSVPLTTAIAAVLATPGGPAAPTGTRRIRT</sequence>
<dbReference type="PANTHER" id="PTHR41771">
    <property type="entry name" value="MEMBRANE PROTEIN-RELATED"/>
    <property type="match status" value="1"/>
</dbReference>
<dbReference type="Proteomes" id="UP000254978">
    <property type="component" value="Unassembled WGS sequence"/>
</dbReference>
<feature type="transmembrane region" description="Helical" evidence="1">
    <location>
        <begin position="26"/>
        <end position="50"/>
    </location>
</feature>
<feature type="transmembrane region" description="Helical" evidence="1">
    <location>
        <begin position="166"/>
        <end position="184"/>
    </location>
</feature>
<accession>A0A378THW3</accession>
<dbReference type="EMBL" id="UGQT01000001">
    <property type="protein sequence ID" value="STZ60388.1"/>
    <property type="molecule type" value="Genomic_DNA"/>
</dbReference>
<feature type="transmembrane region" description="Helical" evidence="1">
    <location>
        <begin position="284"/>
        <end position="305"/>
    </location>
</feature>
<feature type="transmembrane region" description="Helical" evidence="1">
    <location>
        <begin position="191"/>
        <end position="210"/>
    </location>
</feature>
<gene>
    <name evidence="2" type="ORF">NCTC10821_03928</name>
</gene>
<evidence type="ECO:0000313" key="2">
    <source>
        <dbReference type="EMBL" id="STZ60388.1"/>
    </source>
</evidence>
<evidence type="ECO:0000256" key="1">
    <source>
        <dbReference type="SAM" id="Phobius"/>
    </source>
</evidence>
<feature type="transmembrane region" description="Helical" evidence="1">
    <location>
        <begin position="216"/>
        <end position="235"/>
    </location>
</feature>
<reference evidence="2 3" key="1">
    <citation type="submission" date="2018-06" db="EMBL/GenBank/DDBJ databases">
        <authorList>
            <consortium name="Pathogen Informatics"/>
            <person name="Doyle S."/>
        </authorList>
    </citation>
    <scope>NUCLEOTIDE SEQUENCE [LARGE SCALE GENOMIC DNA]</scope>
    <source>
        <strain evidence="2 3">NCTC10821</strain>
    </source>
</reference>
<dbReference type="PANTHER" id="PTHR41771:SF1">
    <property type="entry name" value="MEMBRANE PROTEIN"/>
    <property type="match status" value="1"/>
</dbReference>
<keyword evidence="1" id="KW-0472">Membrane</keyword>
<organism evidence="2 3">
    <name type="scientific">Mycolicibacterium tokaiense</name>
    <dbReference type="NCBI Taxonomy" id="39695"/>
    <lineage>
        <taxon>Bacteria</taxon>
        <taxon>Bacillati</taxon>
        <taxon>Actinomycetota</taxon>
        <taxon>Actinomycetes</taxon>
        <taxon>Mycobacteriales</taxon>
        <taxon>Mycobacteriaceae</taxon>
        <taxon>Mycolicibacterium</taxon>
    </lineage>
</organism>
<evidence type="ECO:0000313" key="3">
    <source>
        <dbReference type="Proteomes" id="UP000254978"/>
    </source>
</evidence>
<feature type="transmembrane region" description="Helical" evidence="1">
    <location>
        <begin position="244"/>
        <end position="264"/>
    </location>
</feature>